<dbReference type="Proteomes" id="UP001497457">
    <property type="component" value="Chromosome 34rd"/>
</dbReference>
<evidence type="ECO:0000313" key="3">
    <source>
        <dbReference type="Proteomes" id="UP001497457"/>
    </source>
</evidence>
<feature type="region of interest" description="Disordered" evidence="1">
    <location>
        <begin position="158"/>
        <end position="186"/>
    </location>
</feature>
<dbReference type="Pfam" id="PF03140">
    <property type="entry name" value="DUF247"/>
    <property type="match status" value="1"/>
</dbReference>
<dbReference type="PANTHER" id="PTHR31170">
    <property type="entry name" value="BNAC04G53230D PROTEIN"/>
    <property type="match status" value="1"/>
</dbReference>
<dbReference type="InterPro" id="IPR004158">
    <property type="entry name" value="DUF247_pln"/>
</dbReference>
<name>A0ABC9DQH2_9POAL</name>
<keyword evidence="3" id="KW-1185">Reference proteome</keyword>
<reference evidence="2 3" key="2">
    <citation type="submission" date="2024-10" db="EMBL/GenBank/DDBJ databases">
        <authorList>
            <person name="Ryan C."/>
        </authorList>
    </citation>
    <scope>NUCLEOTIDE SEQUENCE [LARGE SCALE GENOMIC DNA]</scope>
</reference>
<gene>
    <name evidence="2" type="ORF">URODEC1_LOCUS87384</name>
</gene>
<dbReference type="EMBL" id="OZ075144">
    <property type="protein sequence ID" value="CAL5042789.1"/>
    <property type="molecule type" value="Genomic_DNA"/>
</dbReference>
<dbReference type="AlphaFoldDB" id="A0ABC9DQH2"/>
<protein>
    <submittedName>
        <fullName evidence="2">Uncharacterized protein</fullName>
    </submittedName>
</protein>
<accession>A0ABC9DQH2</accession>
<reference evidence="3" key="1">
    <citation type="submission" date="2024-06" db="EMBL/GenBank/DDBJ databases">
        <authorList>
            <person name="Ryan C."/>
        </authorList>
    </citation>
    <scope>NUCLEOTIDE SEQUENCE [LARGE SCALE GENOMIC DNA]</scope>
</reference>
<evidence type="ECO:0000313" key="2">
    <source>
        <dbReference type="EMBL" id="CAL5042789.1"/>
    </source>
</evidence>
<evidence type="ECO:0000256" key="1">
    <source>
        <dbReference type="SAM" id="MobiDB-lite"/>
    </source>
</evidence>
<organism evidence="2 3">
    <name type="scientific">Urochloa decumbens</name>
    <dbReference type="NCBI Taxonomy" id="240449"/>
    <lineage>
        <taxon>Eukaryota</taxon>
        <taxon>Viridiplantae</taxon>
        <taxon>Streptophyta</taxon>
        <taxon>Embryophyta</taxon>
        <taxon>Tracheophyta</taxon>
        <taxon>Spermatophyta</taxon>
        <taxon>Magnoliopsida</taxon>
        <taxon>Liliopsida</taxon>
        <taxon>Poales</taxon>
        <taxon>Poaceae</taxon>
        <taxon>PACMAD clade</taxon>
        <taxon>Panicoideae</taxon>
        <taxon>Panicodae</taxon>
        <taxon>Paniceae</taxon>
        <taxon>Melinidinae</taxon>
        <taxon>Urochloa</taxon>
    </lineage>
</organism>
<dbReference type="PANTHER" id="PTHR31170:SF18">
    <property type="entry name" value="(WILD MALAYSIAN BANANA) HYPOTHETICAL PROTEIN"/>
    <property type="match status" value="1"/>
</dbReference>
<feature type="compositionally biased region" description="Polar residues" evidence="1">
    <location>
        <begin position="159"/>
        <end position="186"/>
    </location>
</feature>
<sequence>MIAEDAISSADSAEIEEMANSMGRDLCFVQSPVDNFHENSNSFQIHRVHQLVRQIDRFAYEPFVVSIGPYHHQSANLQFMERLKWKCLDYILKLNCRKNVRDYIVAISDIENQARACYSDEIKLDSKSFRRMLLLDGCFILVFFNGIHGVTRITKAAPASSSPDSNVPGTQHAAQHANSNNFMGDSGNSKDATVVEIKLGTADVGQRSSDNEDSTRGHKNSVVQWYGIFALLDLFLLENQIPFFVVRKLHEVLVGSNMENILAENISNHTEENLQYFTGAFGPYERPNDFCHLLHLCHMHFKPRIVHEGSNHVQNKLREYLLDKFCKLFNISFRHGQDEWNSSHNLQSSFLQSGHVTRWRRATQYHEAGIVFKKKEFLDGQKTHSLLDVTFHNGLLEIPCLSVDDRTGSLFLETWLHLSRLAPNLAIVLLHMSFLYLS</sequence>
<proteinExistence type="predicted"/>